<evidence type="ECO:0008006" key="3">
    <source>
        <dbReference type="Google" id="ProtNLM"/>
    </source>
</evidence>
<sequence>MGRQKRVRAIAALARKVREYWAQKQRPRDSERYALDYETMRRPGSGKKLPVLAHRDIRTEIRLFQHLHRLPLFGIGRLLTKKSWLLAYDEPCYWTISKVKVDYTAQDMDHGKAWGVLTFRGKTEDGVKEIDKVMYHDWRLVPKHEEEAFKRFTPVPETKVRYVPYPPLLRAMILAQREKSGEPIDGDLMIDLERNRHFPKDYFKNLDLKKQAEGTPV</sequence>
<reference evidence="1 2" key="1">
    <citation type="journal article" date="2018" name="Nat. Ecol. Evol.">
        <title>Shark genomes provide insights into elasmobranch evolution and the origin of vertebrates.</title>
        <authorList>
            <person name="Hara Y"/>
            <person name="Yamaguchi K"/>
            <person name="Onimaru K"/>
            <person name="Kadota M"/>
            <person name="Koyanagi M"/>
            <person name="Keeley SD"/>
            <person name="Tatsumi K"/>
            <person name="Tanaka K"/>
            <person name="Motone F"/>
            <person name="Kageyama Y"/>
            <person name="Nozu R"/>
            <person name="Adachi N"/>
            <person name="Nishimura O"/>
            <person name="Nakagawa R"/>
            <person name="Tanegashima C"/>
            <person name="Kiyatake I"/>
            <person name="Matsumoto R"/>
            <person name="Murakumo K"/>
            <person name="Nishida K"/>
            <person name="Terakita A"/>
            <person name="Kuratani S"/>
            <person name="Sato K"/>
            <person name="Hyodo S Kuraku.S."/>
        </authorList>
    </citation>
    <scope>NUCLEOTIDE SEQUENCE [LARGE SCALE GENOMIC DNA]</scope>
</reference>
<dbReference type="AlphaFoldDB" id="A0A401NHK1"/>
<dbReference type="OrthoDB" id="16434at2759"/>
<dbReference type="EMBL" id="BFAA01002388">
    <property type="protein sequence ID" value="GCB60351.1"/>
    <property type="molecule type" value="Genomic_DNA"/>
</dbReference>
<proteinExistence type="predicted"/>
<protein>
    <recommendedName>
        <fullName evidence="3">28S ribosomal protein S34, mitochondrial</fullName>
    </recommendedName>
</protein>
<organism evidence="1 2">
    <name type="scientific">Scyliorhinus torazame</name>
    <name type="common">Cloudy catshark</name>
    <name type="synonym">Catulus torazame</name>
    <dbReference type="NCBI Taxonomy" id="75743"/>
    <lineage>
        <taxon>Eukaryota</taxon>
        <taxon>Metazoa</taxon>
        <taxon>Chordata</taxon>
        <taxon>Craniata</taxon>
        <taxon>Vertebrata</taxon>
        <taxon>Chondrichthyes</taxon>
        <taxon>Elasmobranchii</taxon>
        <taxon>Galeomorphii</taxon>
        <taxon>Galeoidea</taxon>
        <taxon>Carcharhiniformes</taxon>
        <taxon>Scyliorhinidae</taxon>
        <taxon>Scyliorhinus</taxon>
    </lineage>
</organism>
<dbReference type="Proteomes" id="UP000288216">
    <property type="component" value="Unassembled WGS sequence"/>
</dbReference>
<dbReference type="GO" id="GO:0005739">
    <property type="term" value="C:mitochondrion"/>
    <property type="evidence" value="ECO:0007669"/>
    <property type="project" value="InterPro"/>
</dbReference>
<gene>
    <name evidence="1" type="ORF">scyTo_0006856</name>
</gene>
<dbReference type="PANTHER" id="PTHR28589">
    <property type="entry name" value="28S RIBOSOMAL PROTEIN S34, MITOCHONDRIAL"/>
    <property type="match status" value="1"/>
</dbReference>
<evidence type="ECO:0000313" key="2">
    <source>
        <dbReference type="Proteomes" id="UP000288216"/>
    </source>
</evidence>
<keyword evidence="2" id="KW-1185">Reference proteome</keyword>
<comment type="caution">
    <text evidence="1">The sequence shown here is derived from an EMBL/GenBank/DDBJ whole genome shotgun (WGS) entry which is preliminary data.</text>
</comment>
<name>A0A401NHK1_SCYTO</name>
<evidence type="ECO:0000313" key="1">
    <source>
        <dbReference type="EMBL" id="GCB60351.1"/>
    </source>
</evidence>
<dbReference type="PANTHER" id="PTHR28589:SF1">
    <property type="entry name" value="SMALL RIBOSOMAL SUBUNIT PROTEIN MS34"/>
    <property type="match status" value="1"/>
</dbReference>
<accession>A0A401NHK1</accession>
<dbReference type="InterPro" id="IPR032053">
    <property type="entry name" value="Ribosomal_mS34"/>
</dbReference>
<dbReference type="Pfam" id="PF16053">
    <property type="entry name" value="MRP-S34"/>
    <property type="match status" value="1"/>
</dbReference>
<dbReference type="OMA" id="HMEQQFK"/>
<dbReference type="STRING" id="75743.A0A401NHK1"/>
<dbReference type="GO" id="GO:0003735">
    <property type="term" value="F:structural constituent of ribosome"/>
    <property type="evidence" value="ECO:0007669"/>
    <property type="project" value="InterPro"/>
</dbReference>